<dbReference type="CDD" id="cd00093">
    <property type="entry name" value="HTH_XRE"/>
    <property type="match status" value="1"/>
</dbReference>
<evidence type="ECO:0000313" key="6">
    <source>
        <dbReference type="Proteomes" id="UP000005234"/>
    </source>
</evidence>
<keyword evidence="6" id="KW-1185">Reference proteome</keyword>
<dbReference type="SUPFAM" id="SSF47413">
    <property type="entry name" value="lambda repressor-like DNA-binding domains"/>
    <property type="match status" value="1"/>
</dbReference>
<dbReference type="InterPro" id="IPR010982">
    <property type="entry name" value="Lambda_DNA-bd_dom_sf"/>
</dbReference>
<dbReference type="PROSITE" id="PS50943">
    <property type="entry name" value="HTH_CROC1"/>
    <property type="match status" value="1"/>
</dbReference>
<dbReference type="eggNOG" id="COG1396">
    <property type="taxonomic scope" value="Bacteria"/>
</dbReference>
<evidence type="ECO:0000259" key="4">
    <source>
        <dbReference type="PROSITE" id="PS50943"/>
    </source>
</evidence>
<dbReference type="InterPro" id="IPR001387">
    <property type="entry name" value="Cro/C1-type_HTH"/>
</dbReference>
<evidence type="ECO:0000313" key="5">
    <source>
        <dbReference type="EMBL" id="AFC85436.1"/>
    </source>
</evidence>
<dbReference type="Pfam" id="PF01381">
    <property type="entry name" value="HTH_3"/>
    <property type="match status" value="1"/>
</dbReference>
<dbReference type="KEGG" id="fau:Fraau_0972"/>
<dbReference type="Gene3D" id="2.10.109.10">
    <property type="entry name" value="Umud Fragment, subunit A"/>
    <property type="match status" value="1"/>
</dbReference>
<protein>
    <submittedName>
        <fullName evidence="5">Putative transcriptional regulator</fullName>
    </submittedName>
</protein>
<keyword evidence="3" id="KW-0804">Transcription</keyword>
<accession>H8L2G9</accession>
<dbReference type="SUPFAM" id="SSF51306">
    <property type="entry name" value="LexA/Signal peptidase"/>
    <property type="match status" value="1"/>
</dbReference>
<reference evidence="5" key="1">
    <citation type="submission" date="2012-02" db="EMBL/GenBank/DDBJ databases">
        <title>The complete genome of Frateuria aurantia DSM 6220.</title>
        <authorList>
            <consortium name="US DOE Joint Genome Institute (JGI-PGF)"/>
            <person name="Lucas S."/>
            <person name="Copeland A."/>
            <person name="Lapidus A."/>
            <person name="Glavina del Rio T."/>
            <person name="Dalin E."/>
            <person name="Tice H."/>
            <person name="Bruce D."/>
            <person name="Goodwin L."/>
            <person name="Pitluck S."/>
            <person name="Peters L."/>
            <person name="Ovchinnikova G."/>
            <person name="Teshima H."/>
            <person name="Kyrpides N."/>
            <person name="Mavromatis K."/>
            <person name="Ivanova N."/>
            <person name="Brettin T."/>
            <person name="Detter J.C."/>
            <person name="Han C."/>
            <person name="Larimer F."/>
            <person name="Land M."/>
            <person name="Hauser L."/>
            <person name="Markowitz V."/>
            <person name="Cheng J.-F."/>
            <person name="Hugenholtz P."/>
            <person name="Woyke T."/>
            <person name="Wu D."/>
            <person name="Brambilla E."/>
            <person name="Klenk H.-P."/>
            <person name="Eisen J.A."/>
        </authorList>
    </citation>
    <scope>NUCLEOTIDE SEQUENCE</scope>
    <source>
        <strain evidence="5">DSM 6220</strain>
    </source>
</reference>
<keyword evidence="1" id="KW-0805">Transcription regulation</keyword>
<sequence length="231" mass="25254">MTGTLAERIKEAREAAGISEPAELARRVGVKAASAYQWESGSTKSLKDTTLIELSDVLDVSPRWLATGVGPRGPLEHLGISRSETPEGYLRFQVMGAGGAGPGVLNSEEPEVLQEVDIAEWQVRQKVGRAVSPDRVKLLTVRGHSMTPRIKHGDVVFVDIEDRDPMDGGIFVVLLHGHALVKRIEIRRDGFHVVSLADPDHPDIYRPDQASDICIAGRVLGAIQMKRDEEL</sequence>
<dbReference type="RefSeq" id="WP_014402442.1">
    <property type="nucleotide sequence ID" value="NC_017033.1"/>
</dbReference>
<dbReference type="PANTHER" id="PTHR40661">
    <property type="match status" value="1"/>
</dbReference>
<feature type="domain" description="HTH cro/C1-type" evidence="4">
    <location>
        <begin position="9"/>
        <end position="65"/>
    </location>
</feature>
<dbReference type="InterPro" id="IPR015927">
    <property type="entry name" value="Peptidase_S24_S26A/B/C"/>
</dbReference>
<dbReference type="Proteomes" id="UP000005234">
    <property type="component" value="Chromosome"/>
</dbReference>
<dbReference type="InterPro" id="IPR036286">
    <property type="entry name" value="LexA/Signal_pep-like_sf"/>
</dbReference>
<proteinExistence type="predicted"/>
<name>H8L2G9_FRAAD</name>
<evidence type="ECO:0000256" key="2">
    <source>
        <dbReference type="ARBA" id="ARBA00023125"/>
    </source>
</evidence>
<dbReference type="OrthoDB" id="9791537at2"/>
<dbReference type="Gene3D" id="1.10.260.40">
    <property type="entry name" value="lambda repressor-like DNA-binding domains"/>
    <property type="match status" value="1"/>
</dbReference>
<dbReference type="SMART" id="SM00530">
    <property type="entry name" value="HTH_XRE"/>
    <property type="match status" value="1"/>
</dbReference>
<dbReference type="HOGENOM" id="CLU_081585_0_0_6"/>
<evidence type="ECO:0000256" key="1">
    <source>
        <dbReference type="ARBA" id="ARBA00023015"/>
    </source>
</evidence>
<dbReference type="AlphaFoldDB" id="H8L2G9"/>
<organism evidence="5 6">
    <name type="scientific">Frateuria aurantia (strain ATCC 33424 / DSM 6220 / KCTC 2777 / LMG 1558 / NBRC 3245 / NCIMB 13370)</name>
    <name type="common">Acetobacter aurantius</name>
    <dbReference type="NCBI Taxonomy" id="767434"/>
    <lineage>
        <taxon>Bacteria</taxon>
        <taxon>Pseudomonadati</taxon>
        <taxon>Pseudomonadota</taxon>
        <taxon>Gammaproteobacteria</taxon>
        <taxon>Lysobacterales</taxon>
        <taxon>Rhodanobacteraceae</taxon>
        <taxon>Frateuria</taxon>
    </lineage>
</organism>
<keyword evidence="2" id="KW-0238">DNA-binding</keyword>
<dbReference type="Pfam" id="PF00717">
    <property type="entry name" value="Peptidase_S24"/>
    <property type="match status" value="1"/>
</dbReference>
<dbReference type="PANTHER" id="PTHR40661:SF3">
    <property type="entry name" value="FELS-1 PROPHAGE TRANSCRIPTIONAL REGULATOR"/>
    <property type="match status" value="1"/>
</dbReference>
<dbReference type="STRING" id="767434.Fraau_0972"/>
<evidence type="ECO:0000256" key="3">
    <source>
        <dbReference type="ARBA" id="ARBA00023163"/>
    </source>
</evidence>
<dbReference type="CDD" id="cd06529">
    <property type="entry name" value="S24_LexA-like"/>
    <property type="match status" value="1"/>
</dbReference>
<dbReference type="eggNOG" id="COG2932">
    <property type="taxonomic scope" value="Bacteria"/>
</dbReference>
<dbReference type="GO" id="GO:0003677">
    <property type="term" value="F:DNA binding"/>
    <property type="evidence" value="ECO:0007669"/>
    <property type="project" value="UniProtKB-KW"/>
</dbReference>
<dbReference type="InterPro" id="IPR039418">
    <property type="entry name" value="LexA-like"/>
</dbReference>
<gene>
    <name evidence="5" type="ordered locus">Fraau_0972</name>
</gene>
<dbReference type="EMBL" id="CP003350">
    <property type="protein sequence ID" value="AFC85436.1"/>
    <property type="molecule type" value="Genomic_DNA"/>
</dbReference>